<dbReference type="FunFam" id="3.30.1130.10:FF:000001">
    <property type="entry name" value="GTP cyclohydrolase 1"/>
    <property type="match status" value="1"/>
</dbReference>
<dbReference type="UniPathway" id="UPA00848">
    <property type="reaction ID" value="UER00151"/>
</dbReference>
<accession>A0A0F9ICM6</accession>
<dbReference type="Pfam" id="PF01227">
    <property type="entry name" value="GTP_cyclohydroI"/>
    <property type="match status" value="1"/>
</dbReference>
<evidence type="ECO:0000256" key="3">
    <source>
        <dbReference type="ARBA" id="ARBA00012715"/>
    </source>
</evidence>
<organism evidence="6">
    <name type="scientific">marine sediment metagenome</name>
    <dbReference type="NCBI Taxonomy" id="412755"/>
    <lineage>
        <taxon>unclassified sequences</taxon>
        <taxon>metagenomes</taxon>
        <taxon>ecological metagenomes</taxon>
    </lineage>
</organism>
<dbReference type="InterPro" id="IPR043134">
    <property type="entry name" value="GTP-CH-I_N"/>
</dbReference>
<feature type="domain" description="GTP cyclohydrolase I" evidence="5">
    <location>
        <begin position="14"/>
        <end position="180"/>
    </location>
</feature>
<evidence type="ECO:0000256" key="2">
    <source>
        <dbReference type="ARBA" id="ARBA00005080"/>
    </source>
</evidence>
<dbReference type="GO" id="GO:0008270">
    <property type="term" value="F:zinc ion binding"/>
    <property type="evidence" value="ECO:0007669"/>
    <property type="project" value="TreeGrafter"/>
</dbReference>
<dbReference type="InterPro" id="IPR043133">
    <property type="entry name" value="GTP-CH-I_C/QueF"/>
</dbReference>
<dbReference type="NCBIfam" id="NF006826">
    <property type="entry name" value="PRK09347.1-3"/>
    <property type="match status" value="1"/>
</dbReference>
<dbReference type="EC" id="3.5.4.16" evidence="3"/>
<dbReference type="AlphaFoldDB" id="A0A0F9ICM6"/>
<dbReference type="PROSITE" id="PS00860">
    <property type="entry name" value="GTP_CYCLOHYDROL_1_2"/>
    <property type="match status" value="1"/>
</dbReference>
<dbReference type="EMBL" id="LAZR01012759">
    <property type="protein sequence ID" value="KKM25217.1"/>
    <property type="molecule type" value="Genomic_DNA"/>
</dbReference>
<evidence type="ECO:0000313" key="6">
    <source>
        <dbReference type="EMBL" id="KKM25217.1"/>
    </source>
</evidence>
<gene>
    <name evidence="6" type="ORF">LCGC14_1597170</name>
</gene>
<reference evidence="6" key="1">
    <citation type="journal article" date="2015" name="Nature">
        <title>Complex archaea that bridge the gap between prokaryotes and eukaryotes.</title>
        <authorList>
            <person name="Spang A."/>
            <person name="Saw J.H."/>
            <person name="Jorgensen S.L."/>
            <person name="Zaremba-Niedzwiedzka K."/>
            <person name="Martijn J."/>
            <person name="Lind A.E."/>
            <person name="van Eijk R."/>
            <person name="Schleper C."/>
            <person name="Guy L."/>
            <person name="Ettema T.J."/>
        </authorList>
    </citation>
    <scope>NUCLEOTIDE SEQUENCE</scope>
</reference>
<dbReference type="NCBIfam" id="NF006825">
    <property type="entry name" value="PRK09347.1-2"/>
    <property type="match status" value="1"/>
</dbReference>
<dbReference type="InterPro" id="IPR018234">
    <property type="entry name" value="GTP_CycHdrlase_I_CS"/>
</dbReference>
<dbReference type="Gene3D" id="1.10.286.10">
    <property type="match status" value="1"/>
</dbReference>
<keyword evidence="4" id="KW-0378">Hydrolase</keyword>
<protein>
    <recommendedName>
        <fullName evidence="3">GTP cyclohydrolase I</fullName>
        <ecNumber evidence="3">3.5.4.16</ecNumber>
    </recommendedName>
</protein>
<sequence>MNRDRINKSIVALLIEIHGPDWYDNTNLKDTPGRVAKMYEEMLGGHEFTFTTMPNTDKYNQIILVDHIPFTSMCMHHIIPFFGHASVAYIPDGKIAGLSKLTRAVEHFARKLQLQENLTQETGEFIQKKLKPLGTAVIIEAEHLCMRGRGVRKSGVITKTSYLRGAFLEKPAAREELMFLLRSK</sequence>
<comment type="pathway">
    <text evidence="2">Cofactor biosynthesis; 7,8-dihydroneopterin triphosphate biosynthesis; 7,8-dihydroneopterin triphosphate from GTP: step 1/1.</text>
</comment>
<proteinExistence type="inferred from homology"/>
<dbReference type="GO" id="GO:0005525">
    <property type="term" value="F:GTP binding"/>
    <property type="evidence" value="ECO:0007669"/>
    <property type="project" value="TreeGrafter"/>
</dbReference>
<name>A0A0F9ICM6_9ZZZZ</name>
<evidence type="ECO:0000256" key="4">
    <source>
        <dbReference type="ARBA" id="ARBA00022801"/>
    </source>
</evidence>
<dbReference type="Gene3D" id="3.30.1130.10">
    <property type="match status" value="1"/>
</dbReference>
<dbReference type="GO" id="GO:0046654">
    <property type="term" value="P:tetrahydrofolate biosynthetic process"/>
    <property type="evidence" value="ECO:0007669"/>
    <property type="project" value="InterPro"/>
</dbReference>
<evidence type="ECO:0000256" key="1">
    <source>
        <dbReference type="ARBA" id="ARBA00001052"/>
    </source>
</evidence>
<comment type="caution">
    <text evidence="6">The sequence shown here is derived from an EMBL/GenBank/DDBJ whole genome shotgun (WGS) entry which is preliminary data.</text>
</comment>
<dbReference type="GO" id="GO:0005737">
    <property type="term" value="C:cytoplasm"/>
    <property type="evidence" value="ECO:0007669"/>
    <property type="project" value="TreeGrafter"/>
</dbReference>
<dbReference type="GO" id="GO:0003934">
    <property type="term" value="F:GTP cyclohydrolase I activity"/>
    <property type="evidence" value="ECO:0007669"/>
    <property type="project" value="UniProtKB-EC"/>
</dbReference>
<dbReference type="PANTHER" id="PTHR11109:SF7">
    <property type="entry name" value="GTP CYCLOHYDROLASE 1"/>
    <property type="match status" value="1"/>
</dbReference>
<dbReference type="SUPFAM" id="SSF55620">
    <property type="entry name" value="Tetrahydrobiopterin biosynthesis enzymes-like"/>
    <property type="match status" value="1"/>
</dbReference>
<dbReference type="PANTHER" id="PTHR11109">
    <property type="entry name" value="GTP CYCLOHYDROLASE I"/>
    <property type="match status" value="1"/>
</dbReference>
<dbReference type="HAMAP" id="MF_00223">
    <property type="entry name" value="FolE"/>
    <property type="match status" value="1"/>
</dbReference>
<comment type="catalytic activity">
    <reaction evidence="1">
        <text>GTP + H2O = 7,8-dihydroneopterin 3'-triphosphate + formate + H(+)</text>
        <dbReference type="Rhea" id="RHEA:17473"/>
        <dbReference type="ChEBI" id="CHEBI:15377"/>
        <dbReference type="ChEBI" id="CHEBI:15378"/>
        <dbReference type="ChEBI" id="CHEBI:15740"/>
        <dbReference type="ChEBI" id="CHEBI:37565"/>
        <dbReference type="ChEBI" id="CHEBI:58462"/>
        <dbReference type="EC" id="3.5.4.16"/>
    </reaction>
</comment>
<dbReference type="InterPro" id="IPR001474">
    <property type="entry name" value="GTP_CycHdrlase_I"/>
</dbReference>
<evidence type="ECO:0000259" key="5">
    <source>
        <dbReference type="Pfam" id="PF01227"/>
    </source>
</evidence>
<dbReference type="InterPro" id="IPR020602">
    <property type="entry name" value="GTP_CycHdrlase_I_dom"/>
</dbReference>
<dbReference type="GO" id="GO:0006729">
    <property type="term" value="P:tetrahydrobiopterin biosynthetic process"/>
    <property type="evidence" value="ECO:0007669"/>
    <property type="project" value="TreeGrafter"/>
</dbReference>